<keyword evidence="1 5" id="KW-0032">Aminotransferase</keyword>
<dbReference type="CDD" id="cd00610">
    <property type="entry name" value="OAT_like"/>
    <property type="match status" value="1"/>
</dbReference>
<dbReference type="GO" id="GO:0042802">
    <property type="term" value="F:identical protein binding"/>
    <property type="evidence" value="ECO:0007669"/>
    <property type="project" value="TreeGrafter"/>
</dbReference>
<name>A0A2P8CEF9_9BACT</name>
<feature type="binding site" evidence="5">
    <location>
        <position position="280"/>
    </location>
    <ligand>
        <name>N(2)-acetyl-L-ornithine</name>
        <dbReference type="ChEBI" id="CHEBI:57805"/>
    </ligand>
</feature>
<dbReference type="PIRSF" id="PIRSF000521">
    <property type="entry name" value="Transaminase_4ab_Lys_Orn"/>
    <property type="match status" value="1"/>
</dbReference>
<keyword evidence="4 5" id="KW-0663">Pyridoxal phosphate</keyword>
<dbReference type="GO" id="GO:0030170">
    <property type="term" value="F:pyridoxal phosphate binding"/>
    <property type="evidence" value="ECO:0007669"/>
    <property type="project" value="InterPro"/>
</dbReference>
<evidence type="ECO:0000256" key="2">
    <source>
        <dbReference type="ARBA" id="ARBA00022605"/>
    </source>
</evidence>
<dbReference type="InterPro" id="IPR005814">
    <property type="entry name" value="Aminotrans_3"/>
</dbReference>
<feature type="binding site" evidence="5">
    <location>
        <begin position="108"/>
        <end position="109"/>
    </location>
    <ligand>
        <name>pyridoxal 5'-phosphate</name>
        <dbReference type="ChEBI" id="CHEBI:597326"/>
    </ligand>
</feature>
<dbReference type="InterPro" id="IPR015421">
    <property type="entry name" value="PyrdxlP-dep_Trfase_major"/>
</dbReference>
<keyword evidence="5" id="KW-0963">Cytoplasm</keyword>
<dbReference type="Gene3D" id="3.90.1150.10">
    <property type="entry name" value="Aspartate Aminotransferase, domain 1"/>
    <property type="match status" value="1"/>
</dbReference>
<dbReference type="FunFam" id="3.40.640.10:FF:000004">
    <property type="entry name" value="Acetylornithine aminotransferase"/>
    <property type="match status" value="1"/>
</dbReference>
<reference evidence="7 8" key="1">
    <citation type="submission" date="2018-03" db="EMBL/GenBank/DDBJ databases">
        <title>Genomic Encyclopedia of Archaeal and Bacterial Type Strains, Phase II (KMG-II): from individual species to whole genera.</title>
        <authorList>
            <person name="Goeker M."/>
        </authorList>
    </citation>
    <scope>NUCLEOTIDE SEQUENCE [LARGE SCALE GENOMIC DNA]</scope>
    <source>
        <strain evidence="7 8">DSM 27267</strain>
    </source>
</reference>
<comment type="caution">
    <text evidence="7">The sequence shown here is derived from an EMBL/GenBank/DDBJ whole genome shotgun (WGS) entry which is preliminary data.</text>
</comment>
<dbReference type="RefSeq" id="WP_106542145.1">
    <property type="nucleotide sequence ID" value="NZ_BLAU01000001.1"/>
</dbReference>
<dbReference type="PANTHER" id="PTHR11986:SF79">
    <property type="entry name" value="ACETYLORNITHINE AMINOTRANSFERASE, MITOCHONDRIAL"/>
    <property type="match status" value="1"/>
</dbReference>
<dbReference type="GO" id="GO:0003992">
    <property type="term" value="F:N2-acetyl-L-ornithine:2-oxoglutarate 5-aminotransferase activity"/>
    <property type="evidence" value="ECO:0007669"/>
    <property type="project" value="UniProtKB-UniRule"/>
</dbReference>
<evidence type="ECO:0000256" key="1">
    <source>
        <dbReference type="ARBA" id="ARBA00022576"/>
    </source>
</evidence>
<comment type="catalytic activity">
    <reaction evidence="5">
        <text>N(2)-acetyl-L-ornithine + 2-oxoglutarate = N-acetyl-L-glutamate 5-semialdehyde + L-glutamate</text>
        <dbReference type="Rhea" id="RHEA:18049"/>
        <dbReference type="ChEBI" id="CHEBI:16810"/>
        <dbReference type="ChEBI" id="CHEBI:29123"/>
        <dbReference type="ChEBI" id="CHEBI:29985"/>
        <dbReference type="ChEBI" id="CHEBI:57805"/>
        <dbReference type="EC" id="2.6.1.11"/>
    </reaction>
</comment>
<dbReference type="InterPro" id="IPR015424">
    <property type="entry name" value="PyrdxlP-dep_Trfase"/>
</dbReference>
<dbReference type="Gene3D" id="3.40.640.10">
    <property type="entry name" value="Type I PLP-dependent aspartate aminotransferase-like (Major domain)"/>
    <property type="match status" value="1"/>
</dbReference>
<protein>
    <recommendedName>
        <fullName evidence="5">Acetylornithine aminotransferase</fullName>
        <shortName evidence="5">ACOAT</shortName>
        <ecNumber evidence="5">2.6.1.11</ecNumber>
    </recommendedName>
</protein>
<dbReference type="EC" id="2.6.1.11" evidence="5"/>
<dbReference type="Pfam" id="PF00202">
    <property type="entry name" value="Aminotran_3"/>
    <property type="match status" value="1"/>
</dbReference>
<feature type="binding site" evidence="5">
    <location>
        <position position="142"/>
    </location>
    <ligand>
        <name>N(2)-acetyl-L-ornithine</name>
        <dbReference type="ChEBI" id="CHEBI:57805"/>
    </ligand>
</feature>
<dbReference type="InterPro" id="IPR004636">
    <property type="entry name" value="AcOrn/SuccOrn_fam"/>
</dbReference>
<dbReference type="Proteomes" id="UP000240621">
    <property type="component" value="Unassembled WGS sequence"/>
</dbReference>
<evidence type="ECO:0000313" key="7">
    <source>
        <dbReference type="EMBL" id="PSK83358.1"/>
    </source>
</evidence>
<dbReference type="PANTHER" id="PTHR11986">
    <property type="entry name" value="AMINOTRANSFERASE CLASS III"/>
    <property type="match status" value="1"/>
</dbReference>
<keyword evidence="2 5" id="KW-0028">Amino-acid biosynthesis</keyword>
<dbReference type="InterPro" id="IPR050103">
    <property type="entry name" value="Class-III_PLP-dep_AT"/>
</dbReference>
<dbReference type="SUPFAM" id="SSF53383">
    <property type="entry name" value="PLP-dependent transferases"/>
    <property type="match status" value="1"/>
</dbReference>
<keyword evidence="3 5" id="KW-0808">Transferase</keyword>
<feature type="binding site" evidence="5">
    <location>
        <position position="139"/>
    </location>
    <ligand>
        <name>pyridoxal 5'-phosphate</name>
        <dbReference type="ChEBI" id="CHEBI:597326"/>
    </ligand>
</feature>
<keyword evidence="5" id="KW-0055">Arginine biosynthesis</keyword>
<feature type="modified residue" description="N6-(pyridoxal phosphate)lysine" evidence="5">
    <location>
        <position position="252"/>
    </location>
</feature>
<evidence type="ECO:0000313" key="8">
    <source>
        <dbReference type="Proteomes" id="UP000240621"/>
    </source>
</evidence>
<comment type="subunit">
    <text evidence="5">Homodimer.</text>
</comment>
<dbReference type="GO" id="GO:0006526">
    <property type="term" value="P:L-arginine biosynthetic process"/>
    <property type="evidence" value="ECO:0007669"/>
    <property type="project" value="UniProtKB-UniRule"/>
</dbReference>
<dbReference type="EMBL" id="PYGC01000004">
    <property type="protein sequence ID" value="PSK83358.1"/>
    <property type="molecule type" value="Genomic_DNA"/>
</dbReference>
<proteinExistence type="inferred from homology"/>
<dbReference type="UniPathway" id="UPA00068">
    <property type="reaction ID" value="UER00109"/>
</dbReference>
<evidence type="ECO:0000313" key="9">
    <source>
        <dbReference type="Proteomes" id="UP000396862"/>
    </source>
</evidence>
<dbReference type="InterPro" id="IPR015422">
    <property type="entry name" value="PyrdxlP-dep_Trfase_small"/>
</dbReference>
<evidence type="ECO:0000256" key="5">
    <source>
        <dbReference type="HAMAP-Rule" id="MF_01107"/>
    </source>
</evidence>
<evidence type="ECO:0000256" key="4">
    <source>
        <dbReference type="ARBA" id="ARBA00022898"/>
    </source>
</evidence>
<dbReference type="InterPro" id="IPR049704">
    <property type="entry name" value="Aminotrans_3_PPA_site"/>
</dbReference>
<dbReference type="AlphaFoldDB" id="A0A2P8CEF9"/>
<dbReference type="HAMAP" id="MF_01107">
    <property type="entry name" value="ArgD_aminotrans_3"/>
    <property type="match status" value="1"/>
</dbReference>
<dbReference type="NCBIfam" id="NF002325">
    <property type="entry name" value="PRK01278.1"/>
    <property type="match status" value="1"/>
</dbReference>
<dbReference type="GO" id="GO:0005737">
    <property type="term" value="C:cytoplasm"/>
    <property type="evidence" value="ECO:0007669"/>
    <property type="project" value="UniProtKB-SubCell"/>
</dbReference>
<evidence type="ECO:0000313" key="6">
    <source>
        <dbReference type="EMBL" id="GET21761.1"/>
    </source>
</evidence>
<comment type="pathway">
    <text evidence="5">Amino-acid biosynthesis; L-arginine biosynthesis; N(2)-acetyl-L-ornithine from L-glutamate: step 4/4.</text>
</comment>
<gene>
    <name evidence="5" type="primary">argD</name>
    <name evidence="7" type="ORF">CLV93_104288</name>
    <name evidence="6" type="ORF">JCM18694_20070</name>
</gene>
<dbReference type="PROSITE" id="PS00600">
    <property type="entry name" value="AA_TRANSFER_CLASS_3"/>
    <property type="match status" value="1"/>
</dbReference>
<reference evidence="6 9" key="2">
    <citation type="submission" date="2019-10" db="EMBL/GenBank/DDBJ databases">
        <title>Prolixibacter strains distinguished by the presence of nitrate reductase genes were adept at nitrate-dependent anaerobic corrosion of metallic iron and carbon steel.</title>
        <authorList>
            <person name="Iino T."/>
            <person name="Shono N."/>
            <person name="Ito K."/>
            <person name="Nakamura R."/>
            <person name="Sueoka K."/>
            <person name="Harayama S."/>
            <person name="Ohkuma M."/>
        </authorList>
    </citation>
    <scope>NUCLEOTIDE SEQUENCE [LARGE SCALE GENOMIC DNA]</scope>
    <source>
        <strain evidence="6 9">MIC1-1</strain>
    </source>
</reference>
<comment type="miscellaneous">
    <text evidence="5">May also have succinyldiaminopimelate aminotransferase activity, thus carrying out the corresponding step in lysine biosynthesis.</text>
</comment>
<feature type="binding site" evidence="5">
    <location>
        <position position="281"/>
    </location>
    <ligand>
        <name>pyridoxal 5'-phosphate</name>
        <dbReference type="ChEBI" id="CHEBI:597326"/>
    </ligand>
</feature>
<sequence length="398" mass="43321">MTLKNNQAYHDVDQKYYLQTFRRYPIVLEKGDGATVWDVEGNRYVDALAGIAVNNVGHNHPNVVNAIREQAGKLIHISNFYLSRPQAELSQKLVEMSGLDRVFFSNSGAESVEGAIKIARKYAHSKGHGGTVISMSGSFHGRTLATIATGKKATQEGFEPIPQGFTQATFNDIESVKKLVNNETAAIIVEPIQGEGGINVAEKQFITDLRALCDEKDLVLIFDEIQCGMGRTGRWFTKDYFGVQPDIMTLAKGLGGGVPVGAILSNEKVSQALNYGDHGTTFGGNPLACAAALATIQTIEEENLLKAAVEKGKWLNDKLSELNEPSIKQIKGKGLMVGVEFDFETKPLVAEMLKNGVLANATAGNILRLVPPLNITYPELEEVLRGLKISLQNLREHG</sequence>
<comment type="subcellular location">
    <subcellularLocation>
        <location evidence="5">Cytoplasm</location>
    </subcellularLocation>
</comment>
<dbReference type="EMBL" id="BLAU01000001">
    <property type="protein sequence ID" value="GET21761.1"/>
    <property type="molecule type" value="Genomic_DNA"/>
</dbReference>
<keyword evidence="9" id="KW-1185">Reference proteome</keyword>
<dbReference type="OrthoDB" id="9801052at2"/>
<dbReference type="NCBIfam" id="TIGR00707">
    <property type="entry name" value="argD"/>
    <property type="match status" value="1"/>
</dbReference>
<evidence type="ECO:0000256" key="3">
    <source>
        <dbReference type="ARBA" id="ARBA00022679"/>
    </source>
</evidence>
<comment type="similarity">
    <text evidence="5">Belongs to the class-III pyridoxal-phosphate-dependent aminotransferase family. ArgD subfamily.</text>
</comment>
<comment type="cofactor">
    <cofactor evidence="5">
        <name>pyridoxal 5'-phosphate</name>
        <dbReference type="ChEBI" id="CHEBI:597326"/>
    </cofactor>
    <text evidence="5">Binds 1 pyridoxal phosphate per subunit.</text>
</comment>
<feature type="binding site" evidence="5">
    <location>
        <begin position="223"/>
        <end position="226"/>
    </location>
    <ligand>
        <name>pyridoxal 5'-phosphate</name>
        <dbReference type="ChEBI" id="CHEBI:597326"/>
    </ligand>
</feature>
<organism evidence="7 8">
    <name type="scientific">Prolixibacter denitrificans</name>
    <dbReference type="NCBI Taxonomy" id="1541063"/>
    <lineage>
        <taxon>Bacteria</taxon>
        <taxon>Pseudomonadati</taxon>
        <taxon>Bacteroidota</taxon>
        <taxon>Bacteroidia</taxon>
        <taxon>Marinilabiliales</taxon>
        <taxon>Prolixibacteraceae</taxon>
        <taxon>Prolixibacter</taxon>
    </lineage>
</organism>
<accession>A0A2P8CEF9</accession>
<dbReference type="Proteomes" id="UP000396862">
    <property type="component" value="Unassembled WGS sequence"/>
</dbReference>